<reference evidence="9 10" key="1">
    <citation type="submission" date="2016-02" db="EMBL/GenBank/DDBJ databases">
        <title>Genome sequence of Tissierella creatinophila DSM 6911.</title>
        <authorList>
            <person name="Poehlein A."/>
            <person name="Daniel R."/>
        </authorList>
    </citation>
    <scope>NUCLEOTIDE SEQUENCE [LARGE SCALE GENOMIC DNA]</scope>
    <source>
        <strain evidence="9 10">DSM 6911</strain>
    </source>
</reference>
<evidence type="ECO:0000256" key="5">
    <source>
        <dbReference type="ARBA" id="ARBA00022839"/>
    </source>
</evidence>
<keyword evidence="10" id="KW-1185">Reference proteome</keyword>
<dbReference type="Pfam" id="PF02272">
    <property type="entry name" value="DHHA1"/>
    <property type="match status" value="1"/>
</dbReference>
<proteinExistence type="inferred from homology"/>
<dbReference type="InterPro" id="IPR041122">
    <property type="entry name" value="RecJ_OB"/>
</dbReference>
<evidence type="ECO:0000256" key="3">
    <source>
        <dbReference type="ARBA" id="ARBA00022722"/>
    </source>
</evidence>
<dbReference type="Proteomes" id="UP000186112">
    <property type="component" value="Unassembled WGS sequence"/>
</dbReference>
<keyword evidence="3" id="KW-0540">Nuclease</keyword>
<dbReference type="InterPro" id="IPR001667">
    <property type="entry name" value="DDH_dom"/>
</dbReference>
<evidence type="ECO:0000256" key="2">
    <source>
        <dbReference type="ARBA" id="ARBA00019841"/>
    </source>
</evidence>
<comment type="similarity">
    <text evidence="1">Belongs to the RecJ family.</text>
</comment>
<feature type="domain" description="RecJ OB" evidence="8">
    <location>
        <begin position="459"/>
        <end position="582"/>
    </location>
</feature>
<protein>
    <recommendedName>
        <fullName evidence="2">Single-stranded-DNA-specific exonuclease RecJ</fullName>
    </recommendedName>
</protein>
<dbReference type="PANTHER" id="PTHR30255:SF2">
    <property type="entry name" value="SINGLE-STRANDED-DNA-SPECIFIC EXONUCLEASE RECJ"/>
    <property type="match status" value="1"/>
</dbReference>
<dbReference type="Gene3D" id="3.90.1640.30">
    <property type="match status" value="1"/>
</dbReference>
<organism evidence="9 10">
    <name type="scientific">Tissierella creatinophila DSM 6911</name>
    <dbReference type="NCBI Taxonomy" id="1123403"/>
    <lineage>
        <taxon>Bacteria</taxon>
        <taxon>Bacillati</taxon>
        <taxon>Bacillota</taxon>
        <taxon>Tissierellia</taxon>
        <taxon>Tissierellales</taxon>
        <taxon>Tissierellaceae</taxon>
        <taxon>Tissierella</taxon>
    </lineage>
</organism>
<evidence type="ECO:0000259" key="8">
    <source>
        <dbReference type="Pfam" id="PF17768"/>
    </source>
</evidence>
<dbReference type="GO" id="GO:0006281">
    <property type="term" value="P:DNA repair"/>
    <property type="evidence" value="ECO:0007669"/>
    <property type="project" value="InterPro"/>
</dbReference>
<dbReference type="NCBIfam" id="TIGR00644">
    <property type="entry name" value="recJ"/>
    <property type="match status" value="1"/>
</dbReference>
<dbReference type="RefSeq" id="WP_075728137.1">
    <property type="nucleotide sequence ID" value="NZ_LTDM01000064.1"/>
</dbReference>
<accession>A0A1U7M2X6</accession>
<dbReference type="PANTHER" id="PTHR30255">
    <property type="entry name" value="SINGLE-STRANDED-DNA-SPECIFIC EXONUCLEASE RECJ"/>
    <property type="match status" value="1"/>
</dbReference>
<comment type="caution">
    <text evidence="9">The sequence shown here is derived from an EMBL/GenBank/DDBJ whole genome shotgun (WGS) entry which is preliminary data.</text>
</comment>
<dbReference type="GO" id="GO:0003676">
    <property type="term" value="F:nucleic acid binding"/>
    <property type="evidence" value="ECO:0007669"/>
    <property type="project" value="InterPro"/>
</dbReference>
<evidence type="ECO:0000259" key="6">
    <source>
        <dbReference type="Pfam" id="PF01368"/>
    </source>
</evidence>
<dbReference type="Pfam" id="PF17768">
    <property type="entry name" value="RecJ_OB"/>
    <property type="match status" value="1"/>
</dbReference>
<evidence type="ECO:0000259" key="7">
    <source>
        <dbReference type="Pfam" id="PF02272"/>
    </source>
</evidence>
<dbReference type="GO" id="GO:0008409">
    <property type="term" value="F:5'-3' exonuclease activity"/>
    <property type="evidence" value="ECO:0007669"/>
    <property type="project" value="InterPro"/>
</dbReference>
<dbReference type="OrthoDB" id="9809852at2"/>
<gene>
    <name evidence="9" type="primary">recJ</name>
    <name evidence="9" type="ORF">TICRE_22730</name>
</gene>
<dbReference type="InterPro" id="IPR003156">
    <property type="entry name" value="DHHA1_dom"/>
</dbReference>
<evidence type="ECO:0000313" key="9">
    <source>
        <dbReference type="EMBL" id="OLS01673.1"/>
    </source>
</evidence>
<dbReference type="EMBL" id="LTDM01000064">
    <property type="protein sequence ID" value="OLS01673.1"/>
    <property type="molecule type" value="Genomic_DNA"/>
</dbReference>
<feature type="domain" description="DDH" evidence="6">
    <location>
        <begin position="77"/>
        <end position="222"/>
    </location>
</feature>
<dbReference type="GO" id="GO:0006310">
    <property type="term" value="P:DNA recombination"/>
    <property type="evidence" value="ECO:0007669"/>
    <property type="project" value="InterPro"/>
</dbReference>
<dbReference type="Gene3D" id="3.10.310.30">
    <property type="match status" value="1"/>
</dbReference>
<keyword evidence="4 9" id="KW-0378">Hydrolase</keyword>
<evidence type="ECO:0000256" key="1">
    <source>
        <dbReference type="ARBA" id="ARBA00005915"/>
    </source>
</evidence>
<sequence length="586" mass="66630">MEKWFVRNKNIDYNEIAKKNGISQIVSKILVNREIFLKDSIENFLNGDLNHLHSPIIMNDIEKAGKLIKMYISQNKRIRIVGDYDVDGVMSTYILYTSFLKLGANIDYVVPDRIKDGYGINESIVKTAKEENIDLIITCDNGISAFDAVNLSKQLGIKMIITDHHDLSYKIQNNEKIYMVPDADAVINPKNLKCEYPFKKLCGAGVAYKLIEYVYDLYEINKNELYSLLEYVGIATVCDVVDLIDENRIIVKHGLNLINNTKNIGLKALIEVSGIKNKISTYHLGFIIGPTINASGRLETALLALDLLLCKDEITAYEIAENLRALNEERKAITNIGIEGVKQQIEETKLKKDKVLLVFVPDIHESVAGIVAGRIKEMYNKPTIVLTKSVDGVKGSGRSIDVYNLFEELNECKELLKGFGGHPMAAGLSLHRDNIENLRTKLNNITSLKEEDFYKKIYIDLVLPISFLNDSVMEDLNLLEPFGKGNSKPLFGEKNLSIKKLYKYGEKKNVLKFNLYDNKSTYIDALIFNNTLNFEESIISKYGNEELEKLYRGEENNISLDIIYYPSYNHYNGKTTIQITIESYRI</sequence>
<dbReference type="InterPro" id="IPR051673">
    <property type="entry name" value="SSDNA_exonuclease_RecJ"/>
</dbReference>
<feature type="domain" description="DHHA1" evidence="7">
    <location>
        <begin position="353"/>
        <end position="445"/>
    </location>
</feature>
<name>A0A1U7M2X6_TISCR</name>
<evidence type="ECO:0000256" key="4">
    <source>
        <dbReference type="ARBA" id="ARBA00022801"/>
    </source>
</evidence>
<keyword evidence="5 9" id="KW-0269">Exonuclease</keyword>
<dbReference type="AlphaFoldDB" id="A0A1U7M2X6"/>
<dbReference type="InterPro" id="IPR038763">
    <property type="entry name" value="DHH_sf"/>
</dbReference>
<dbReference type="InterPro" id="IPR004610">
    <property type="entry name" value="RecJ"/>
</dbReference>
<dbReference type="SUPFAM" id="SSF64182">
    <property type="entry name" value="DHH phosphoesterases"/>
    <property type="match status" value="1"/>
</dbReference>
<evidence type="ECO:0000313" key="10">
    <source>
        <dbReference type="Proteomes" id="UP000186112"/>
    </source>
</evidence>
<dbReference type="Pfam" id="PF01368">
    <property type="entry name" value="DHH"/>
    <property type="match status" value="1"/>
</dbReference>